<dbReference type="EMBL" id="CAKOFQ010007281">
    <property type="protein sequence ID" value="CAH1997258.1"/>
    <property type="molecule type" value="Genomic_DNA"/>
</dbReference>
<dbReference type="InterPro" id="IPR016024">
    <property type="entry name" value="ARM-type_fold"/>
</dbReference>
<dbReference type="GO" id="GO:0005730">
    <property type="term" value="C:nucleolus"/>
    <property type="evidence" value="ECO:0007669"/>
    <property type="project" value="TreeGrafter"/>
</dbReference>
<evidence type="ECO:0000313" key="5">
    <source>
        <dbReference type="Proteomes" id="UP001152888"/>
    </source>
</evidence>
<dbReference type="InterPro" id="IPR032436">
    <property type="entry name" value="URB1_C"/>
</dbReference>
<feature type="domain" description="URB1 C-terminal" evidence="3">
    <location>
        <begin position="1468"/>
        <end position="1658"/>
    </location>
</feature>
<evidence type="ECO:0000256" key="1">
    <source>
        <dbReference type="SAM" id="MobiDB-lite"/>
    </source>
</evidence>
<protein>
    <recommendedName>
        <fullName evidence="6">Nucleolar pre-ribosomal-associated protein 1</fullName>
    </recommendedName>
</protein>
<dbReference type="GO" id="GO:0000466">
    <property type="term" value="P:maturation of 5.8S rRNA from tricistronic rRNA transcript (SSU-rRNA, 5.8S rRNA, LSU-rRNA)"/>
    <property type="evidence" value="ECO:0007669"/>
    <property type="project" value="TreeGrafter"/>
</dbReference>
<evidence type="ECO:0008006" key="6">
    <source>
        <dbReference type="Google" id="ProtNLM"/>
    </source>
</evidence>
<dbReference type="InterPro" id="IPR039844">
    <property type="entry name" value="URB1"/>
</dbReference>
<comment type="caution">
    <text evidence="4">The sequence shown here is derived from an EMBL/GenBank/DDBJ whole genome shotgun (WGS) entry which is preliminary data.</text>
</comment>
<keyword evidence="5" id="KW-1185">Reference proteome</keyword>
<evidence type="ECO:0000259" key="2">
    <source>
        <dbReference type="Pfam" id="PF11707"/>
    </source>
</evidence>
<evidence type="ECO:0000259" key="3">
    <source>
        <dbReference type="Pfam" id="PF16201"/>
    </source>
</evidence>
<sequence>MTEGEEVSLKSKKRPAPDQENPNEAKKVKHFNAKEFRKQLNSNSKLQALQDFLNAIKSETSRRDCITDYLQNGGSCIELLQTLEFDSSLPPSLVFEIVAYVILKIGASCAQHLNSSQEACRYLLNNYVAVVNKMINLSSTTPERKACLKLLTAMVTLSPALAKDVLVHVGFHQTNVELLTKHTGEKNSVRDHFIRFLTAFLVDGHYPALSMLLEKKGFITSIVGGLQYDNADTLCMVINAMKNFILENTSVSKTAKMKTFNTTVVRDIVNLYNWKGPSGFRNEKKNKNKSTSFTVDEVEKAKVSECVHDFLLVLCCSHRYGVIFKDHMLGLAKKTQNPLMYTVLESLERPWDHSYASELVTKICGACPDLAKTIWKNLKPSLEPRYSEKWLKAVEFAKNLIKEFHPSCIEFCLKELSPYQIFQVTQCLVAPLPIIQTIIPEQGSFESSLVKNIVLSLILEMLKALELYLNNMKSWLSNEKYEKYCVCINNYVGKNFPHPTIILKDWNKFEEIKLKCANDLIKSSFSIFGLYKKLSPPLLSKLAIFDIKELLTWIETMFQDDTSVLMDAINIFIDIDCSKFTTKTKLFSHVVPLLLELYHGSRDSNCLLVLTKLLRNTFIFDGCESEIPLWINGILNLKSYDQEVAQNIVEIFKITDHSVKQYLNQLASFTKKEDADICLDVAESFQNLEIDTTIVIKHRYFSPMILGLSKFINEHGFTKSLKTYSTLVLLNLFHMQTDVLPLTNCLKNIELPSDLGDYFISWIECKEIQSIPKVKGKIALTLKQFSETFLTGDITDFLKNDPLDYYAEYSLNLLYTVMCYIGNLLKNNAISKQIAENYTRFVEHLIKNGLFKDSFIHLLLCNPILVSNVTFLALQKEKPQSFANNATVDILKCLIEAKFNVDEYLKMYRKKLLISILKILSKPQKYEEYRINLRNLLSLVRLEYDHCFVIFRNVSELYESFPEKSDIILEILTFALRSFSSICKSNNVLKPFEPEMVKHLSKYLAGLNKHEIETSDICTALCEYLEVFPHDVGNIDHNLFKSIIQRSESNKGSIRVATLLLEKDNKYIDVIKECLDIVCEKKSIILPLVQILVAKNVDDELLLSIFQKIKPVLLKALQKPQKAGQHFHQNYTGTGTILQKFFDSADCVDFVQKVQKFEVSEVFHVHFLSTVYKKVIDENISGKYINNIVLTLIHLQLPVLKRNLTTEEDISKLKQIATIFDNILQNLKLYCSDKGLQSICNNDSFKLYCKYCLKFGIPRQTILLKVLQKLLGNLVDSLDPDYVKLLMDMFVSHSEFLEKMLGEKCDLKEQILKLFLTFCQHWPNLMQRCHLPVLLASYTAMVNRCDMVILTLLKMYESRAETTKFYDFKPFLWGKAASSHYSVRSNVENVLWRHPKMSDVLDILQENLVNSTIINYPFRNSLDVGIEGNQVQDDAESYDLKFLLLVFSQLLAPEQLVQTYKFSRSGALSLTVVALSSHCTEVRQAASHVLSRFYFHLEGRQSGKDTPLWIRYVDAVCKGAAALPNFKINNFASIYLAKMAMVLTQPTDVMYLPLSHYLTAKSALDFSTVPELYTFLHSSDVNYKEHRQFILELLRDGLRCTKDIAAFLKSMAWKLISELYVSCVADSDTKLLILDVFISVCKIPVGVRVLCENHSFLSQITCDVQSILDSAVKDNSENIFLNKFLQILLYILKGLNGRTDAFMIFVILEQILSSEVFDLVVKMNERILYQAMYLTYEKCPEYFSNEILDKLLERSDDAFCKYVIEYGCKFVDIKTLDQNDARYYLRLLIIKMKS</sequence>
<accession>A0A9P0PU66</accession>
<gene>
    <name evidence="4" type="ORF">ACAOBT_LOCUS23642</name>
</gene>
<dbReference type="PANTHER" id="PTHR13500">
    <property type="entry name" value="NUCLEOLAR PRERIBOSOMAL-ASSOCIATED PROTEIN 1"/>
    <property type="match status" value="1"/>
</dbReference>
<proteinExistence type="predicted"/>
<dbReference type="GO" id="GO:0000463">
    <property type="term" value="P:maturation of LSU-rRNA from tricistronic rRNA transcript (SSU-rRNA, 5.8S rRNA, LSU-rRNA)"/>
    <property type="evidence" value="ECO:0007669"/>
    <property type="project" value="TreeGrafter"/>
</dbReference>
<name>A0A9P0PU66_ACAOB</name>
<feature type="region of interest" description="Disordered" evidence="1">
    <location>
        <begin position="1"/>
        <end position="28"/>
    </location>
</feature>
<dbReference type="SUPFAM" id="SSF48371">
    <property type="entry name" value="ARM repeat"/>
    <property type="match status" value="2"/>
</dbReference>
<feature type="domain" description="URB1 N-terminal" evidence="2">
    <location>
        <begin position="78"/>
        <end position="392"/>
    </location>
</feature>
<dbReference type="Pfam" id="PF16201">
    <property type="entry name" value="NopRA1"/>
    <property type="match status" value="1"/>
</dbReference>
<dbReference type="OrthoDB" id="72892at2759"/>
<dbReference type="InterPro" id="IPR021714">
    <property type="entry name" value="URB1_N"/>
</dbReference>
<reference evidence="4" key="1">
    <citation type="submission" date="2022-03" db="EMBL/GenBank/DDBJ databases">
        <authorList>
            <person name="Sayadi A."/>
        </authorList>
    </citation>
    <scope>NUCLEOTIDE SEQUENCE</scope>
</reference>
<dbReference type="PANTHER" id="PTHR13500:SF0">
    <property type="entry name" value="NUCLEOLAR PRE-RIBOSOMAL-ASSOCIATED PROTEIN 1"/>
    <property type="match status" value="1"/>
</dbReference>
<dbReference type="Proteomes" id="UP001152888">
    <property type="component" value="Unassembled WGS sequence"/>
</dbReference>
<dbReference type="Pfam" id="PF11707">
    <property type="entry name" value="Npa1"/>
    <property type="match status" value="1"/>
</dbReference>
<evidence type="ECO:0000313" key="4">
    <source>
        <dbReference type="EMBL" id="CAH1997258.1"/>
    </source>
</evidence>
<organism evidence="4 5">
    <name type="scientific">Acanthoscelides obtectus</name>
    <name type="common">Bean weevil</name>
    <name type="synonym">Bruchus obtectus</name>
    <dbReference type="NCBI Taxonomy" id="200917"/>
    <lineage>
        <taxon>Eukaryota</taxon>
        <taxon>Metazoa</taxon>
        <taxon>Ecdysozoa</taxon>
        <taxon>Arthropoda</taxon>
        <taxon>Hexapoda</taxon>
        <taxon>Insecta</taxon>
        <taxon>Pterygota</taxon>
        <taxon>Neoptera</taxon>
        <taxon>Endopterygota</taxon>
        <taxon>Coleoptera</taxon>
        <taxon>Polyphaga</taxon>
        <taxon>Cucujiformia</taxon>
        <taxon>Chrysomeloidea</taxon>
        <taxon>Chrysomelidae</taxon>
        <taxon>Bruchinae</taxon>
        <taxon>Bruchini</taxon>
        <taxon>Acanthoscelides</taxon>
    </lineage>
</organism>